<dbReference type="EMBL" id="HBGQ01030136">
    <property type="protein sequence ID" value="CAD9412841.1"/>
    <property type="molecule type" value="Transcribed_RNA"/>
</dbReference>
<organism evidence="1">
    <name type="scientific">Alexandrium andersonii</name>
    <dbReference type="NCBI Taxonomy" id="327968"/>
    <lineage>
        <taxon>Eukaryota</taxon>
        <taxon>Sar</taxon>
        <taxon>Alveolata</taxon>
        <taxon>Dinophyceae</taxon>
        <taxon>Gonyaulacales</taxon>
        <taxon>Pyrocystaceae</taxon>
        <taxon>Alexandrium</taxon>
    </lineage>
</organism>
<gene>
    <name evidence="1" type="ORF">AAND1436_LOCUS14872</name>
</gene>
<accession>A0A7S2C179</accession>
<name>A0A7S2C179_9DINO</name>
<sequence>MYGTVYAGAQQQVPWNAARSWGTCMPAPGAWVQHGGYPAMTPYTTVMPQQTVQAVAPGLGGGGTTALGVASGAVSSGVDKGPRTLNGWTVIWVGERAFRATAAMKEQVEVIGFLLKVYRSYDKCCRALDKKTSVTSTNAFLMSGADAEHMLRYLCSRGASNLRIVVDAEGTSPAEIQHLITGVVHPQDSAVTIANSWEEVLVAINSISMEASMRVPEVSEARQIVVEAESMDLQASDSPWTLVWISDQAFKPAATGLKAQLESLGCQVKGYKTHKNAARALDKKRALVRTVVLVSGAEAASLIAYMNARPEIASTQVVVEASARAAPVREGPTCQVVDSFEAALAAVWKIAADPGFA</sequence>
<reference evidence="1" key="1">
    <citation type="submission" date="2021-01" db="EMBL/GenBank/DDBJ databases">
        <authorList>
            <person name="Corre E."/>
            <person name="Pelletier E."/>
            <person name="Niang G."/>
            <person name="Scheremetjew M."/>
            <person name="Finn R."/>
            <person name="Kale V."/>
            <person name="Holt S."/>
            <person name="Cochrane G."/>
            <person name="Meng A."/>
            <person name="Brown T."/>
            <person name="Cohen L."/>
        </authorList>
    </citation>
    <scope>NUCLEOTIDE SEQUENCE</scope>
    <source>
        <strain evidence="1">CCMP2222</strain>
    </source>
</reference>
<proteinExistence type="predicted"/>
<protein>
    <submittedName>
        <fullName evidence="1">Uncharacterized protein</fullName>
    </submittedName>
</protein>
<dbReference type="AlphaFoldDB" id="A0A7S2C179"/>
<evidence type="ECO:0000313" key="1">
    <source>
        <dbReference type="EMBL" id="CAD9412841.1"/>
    </source>
</evidence>